<comment type="caution">
    <text evidence="6">The sequence shown here is derived from an EMBL/GenBank/DDBJ whole genome shotgun (WGS) entry which is preliminary data.</text>
</comment>
<evidence type="ECO:0000313" key="6">
    <source>
        <dbReference type="EMBL" id="GAA0652633.1"/>
    </source>
</evidence>
<dbReference type="Proteomes" id="UP001500724">
    <property type="component" value="Unassembled WGS sequence"/>
</dbReference>
<comment type="subcellular location">
    <subcellularLocation>
        <location evidence="1">Membrane</location>
        <topology evidence="1">Multi-pass membrane protein</topology>
    </subcellularLocation>
</comment>
<feature type="region of interest" description="Disordered" evidence="5">
    <location>
        <begin position="160"/>
        <end position="216"/>
    </location>
</feature>
<organism evidence="6 7">
    <name type="scientific">Streptomyces thermocarboxydovorans</name>
    <dbReference type="NCBI Taxonomy" id="59298"/>
    <lineage>
        <taxon>Bacteria</taxon>
        <taxon>Bacillati</taxon>
        <taxon>Actinomycetota</taxon>
        <taxon>Actinomycetes</taxon>
        <taxon>Kitasatosporales</taxon>
        <taxon>Streptomycetaceae</taxon>
        <taxon>Streptomyces</taxon>
    </lineage>
</organism>
<evidence type="ECO:0008006" key="8">
    <source>
        <dbReference type="Google" id="ProtNLM"/>
    </source>
</evidence>
<keyword evidence="2" id="KW-0812">Transmembrane</keyword>
<sequence>MSTGGTSALRAWAELLRLPALFSVPGDALAGAAAIGVRPGRGTLLAIGSSLCLYEAGMALNDWADRAEDAVDRPHRPIPSGRIRPAAALTAATAFTAAGVALAHRAGRTPGALAAALATTVWAYDLHLKHTPAGPAAMGTARALDVLLGAAATAGGHRAASASGEAAGHRPGAGASRAPITASPAAPAGPASIAPRTAGGAGPRAGRTLPSRSAPGALTATVGRALGGARGAGVVPAAARAGAEQSGRLGRAATADRASVAARIVEAAVSRSGRVRPPRSPRGALVSAVRRGLVAARGALVPPATTGGRARFSRSARSALAAVAGRVSGGASGVRLLPGAADAGAEQSGRLGRAATAVSAGAGTLAAVTAGTARPGGSRSARRARLGGTVASGLPSGGAVAAGPTRPARPVSLRAALPAALAMAAHTTAVTFVSRNETTGGTPLAPAAALAATATLTTRLLKPPAGRGGAAPLGLPGPIVYAATAARPLFHAALNPSPPLTQRAVGAGIRAMIPLQAALAARAGAPGSALATAALAPLARRFARKVSVT</sequence>
<dbReference type="PANTHER" id="PTHR42723">
    <property type="entry name" value="CHLOROPHYLL SYNTHASE"/>
    <property type="match status" value="1"/>
</dbReference>
<proteinExistence type="predicted"/>
<reference evidence="6 7" key="1">
    <citation type="journal article" date="2019" name="Int. J. Syst. Evol. Microbiol.">
        <title>The Global Catalogue of Microorganisms (GCM) 10K type strain sequencing project: providing services to taxonomists for standard genome sequencing and annotation.</title>
        <authorList>
            <consortium name="The Broad Institute Genomics Platform"/>
            <consortium name="The Broad Institute Genome Sequencing Center for Infectious Disease"/>
            <person name="Wu L."/>
            <person name="Ma J."/>
        </authorList>
    </citation>
    <scope>NUCLEOTIDE SEQUENCE [LARGE SCALE GENOMIC DNA]</scope>
    <source>
        <strain evidence="6 7">JCM 10367</strain>
    </source>
</reference>
<gene>
    <name evidence="6" type="ORF">GCM10009535_33770</name>
</gene>
<keyword evidence="4" id="KW-0472">Membrane</keyword>
<evidence type="ECO:0000256" key="3">
    <source>
        <dbReference type="ARBA" id="ARBA00022989"/>
    </source>
</evidence>
<dbReference type="InterPro" id="IPR044878">
    <property type="entry name" value="UbiA_sf"/>
</dbReference>
<dbReference type="Pfam" id="PF01040">
    <property type="entry name" value="UbiA"/>
    <property type="match status" value="1"/>
</dbReference>
<accession>A0ABN1HIP8</accession>
<dbReference type="PANTHER" id="PTHR42723:SF1">
    <property type="entry name" value="CHLOROPHYLL SYNTHASE, CHLOROPLASTIC"/>
    <property type="match status" value="1"/>
</dbReference>
<keyword evidence="7" id="KW-1185">Reference proteome</keyword>
<evidence type="ECO:0000256" key="4">
    <source>
        <dbReference type="ARBA" id="ARBA00023136"/>
    </source>
</evidence>
<name>A0ABN1HIP8_9ACTN</name>
<dbReference type="RefSeq" id="WP_344001931.1">
    <property type="nucleotide sequence ID" value="NZ_BAAAGU010000033.1"/>
</dbReference>
<evidence type="ECO:0000313" key="7">
    <source>
        <dbReference type="Proteomes" id="UP001500724"/>
    </source>
</evidence>
<dbReference type="InterPro" id="IPR050475">
    <property type="entry name" value="Prenyltransferase_related"/>
</dbReference>
<evidence type="ECO:0000256" key="1">
    <source>
        <dbReference type="ARBA" id="ARBA00004141"/>
    </source>
</evidence>
<evidence type="ECO:0000256" key="2">
    <source>
        <dbReference type="ARBA" id="ARBA00022692"/>
    </source>
</evidence>
<evidence type="ECO:0000256" key="5">
    <source>
        <dbReference type="SAM" id="MobiDB-lite"/>
    </source>
</evidence>
<dbReference type="Gene3D" id="1.10.357.140">
    <property type="entry name" value="UbiA prenyltransferase"/>
    <property type="match status" value="1"/>
</dbReference>
<dbReference type="InterPro" id="IPR000537">
    <property type="entry name" value="UbiA_prenyltransferase"/>
</dbReference>
<protein>
    <recommendedName>
        <fullName evidence="8">Prenyltransferase</fullName>
    </recommendedName>
</protein>
<keyword evidence="3" id="KW-1133">Transmembrane helix</keyword>
<dbReference type="EMBL" id="BAAAGU010000033">
    <property type="protein sequence ID" value="GAA0652633.1"/>
    <property type="molecule type" value="Genomic_DNA"/>
</dbReference>
<feature type="compositionally biased region" description="Low complexity" evidence="5">
    <location>
        <begin position="160"/>
        <end position="208"/>
    </location>
</feature>